<comment type="caution">
    <text evidence="2">The sequence shown here is derived from an EMBL/GenBank/DDBJ whole genome shotgun (WGS) entry which is preliminary data.</text>
</comment>
<evidence type="ECO:0000259" key="1">
    <source>
        <dbReference type="Pfam" id="PF04937"/>
    </source>
</evidence>
<name>A0AAV0BYT5_9ASTE</name>
<dbReference type="InterPro" id="IPR012337">
    <property type="entry name" value="RNaseH-like_sf"/>
</dbReference>
<dbReference type="PANTHER" id="PTHR32166:SF122">
    <property type="entry name" value="OS09G0499600 PROTEIN"/>
    <property type="match status" value="1"/>
</dbReference>
<dbReference type="EMBL" id="CAMAPF010000007">
    <property type="protein sequence ID" value="CAH9057639.1"/>
    <property type="molecule type" value="Genomic_DNA"/>
</dbReference>
<proteinExistence type="predicted"/>
<dbReference type="Proteomes" id="UP001152523">
    <property type="component" value="Unassembled WGS sequence"/>
</dbReference>
<feature type="domain" description="DUF659" evidence="1">
    <location>
        <begin position="1"/>
        <end position="117"/>
    </location>
</feature>
<reference evidence="2" key="1">
    <citation type="submission" date="2022-07" db="EMBL/GenBank/DDBJ databases">
        <authorList>
            <person name="Macas J."/>
            <person name="Novak P."/>
            <person name="Neumann P."/>
        </authorList>
    </citation>
    <scope>NUCLEOTIDE SEQUENCE</scope>
</reference>
<sequence length="353" mass="40599">MCNGWTDNISHTHIMNFLVHSSRGTIFLKSIDASNVASRNTDYYFELLDKVVEEVGEEFVVQVVTDNEGALKAAGRKLMEKRPHLYRTACAAHCIDLCLEDIGKKKNVQKVLSDGKIVTTFIYNHTWTINLMTKYTGGRQIVRPGITRFATQFLQIQAIVEQKRGLKNMFNSEEFRRSKFGKEKSGPVCEAKTIVLDNNFWTKANDILKIFEPLVKVLRLADGDDKPTMGFIYEAVDRAKQSIRQNCRFHATYNAIVDERWKFMHSDLHSAGYYLNPQFQYGVEHGGDVLSETFDGTTKVISRLERDVDDQIQALNQLMIFKEKRETFGTPQAQKAWAKMNPVDDIWWMCSRT</sequence>
<dbReference type="SUPFAM" id="SSF53098">
    <property type="entry name" value="Ribonuclease H-like"/>
    <property type="match status" value="1"/>
</dbReference>
<gene>
    <name evidence="2" type="ORF">CEPIT_LOCUS1134</name>
</gene>
<organism evidence="2 3">
    <name type="scientific">Cuscuta epithymum</name>
    <dbReference type="NCBI Taxonomy" id="186058"/>
    <lineage>
        <taxon>Eukaryota</taxon>
        <taxon>Viridiplantae</taxon>
        <taxon>Streptophyta</taxon>
        <taxon>Embryophyta</taxon>
        <taxon>Tracheophyta</taxon>
        <taxon>Spermatophyta</taxon>
        <taxon>Magnoliopsida</taxon>
        <taxon>eudicotyledons</taxon>
        <taxon>Gunneridae</taxon>
        <taxon>Pentapetalae</taxon>
        <taxon>asterids</taxon>
        <taxon>lamiids</taxon>
        <taxon>Solanales</taxon>
        <taxon>Convolvulaceae</taxon>
        <taxon>Cuscuteae</taxon>
        <taxon>Cuscuta</taxon>
        <taxon>Cuscuta subgen. Cuscuta</taxon>
    </lineage>
</organism>
<evidence type="ECO:0000313" key="3">
    <source>
        <dbReference type="Proteomes" id="UP001152523"/>
    </source>
</evidence>
<dbReference type="InterPro" id="IPR007021">
    <property type="entry name" value="DUF659"/>
</dbReference>
<accession>A0AAV0BYT5</accession>
<dbReference type="AlphaFoldDB" id="A0AAV0BYT5"/>
<protein>
    <recommendedName>
        <fullName evidence="1">DUF659 domain-containing protein</fullName>
    </recommendedName>
</protein>
<dbReference type="PANTHER" id="PTHR32166">
    <property type="entry name" value="OSJNBA0013A04.12 PROTEIN"/>
    <property type="match status" value="1"/>
</dbReference>
<dbReference type="Pfam" id="PF04937">
    <property type="entry name" value="DUF659"/>
    <property type="match status" value="1"/>
</dbReference>
<evidence type="ECO:0000313" key="2">
    <source>
        <dbReference type="EMBL" id="CAH9057639.1"/>
    </source>
</evidence>
<keyword evidence="3" id="KW-1185">Reference proteome</keyword>